<dbReference type="CDD" id="cd08215">
    <property type="entry name" value="STKc_Nek"/>
    <property type="match status" value="1"/>
</dbReference>
<evidence type="ECO:0000256" key="5">
    <source>
        <dbReference type="ARBA" id="ARBA00022840"/>
    </source>
</evidence>
<dbReference type="PROSITE" id="PS00107">
    <property type="entry name" value="PROTEIN_KINASE_ATP"/>
    <property type="match status" value="1"/>
</dbReference>
<dbReference type="InterPro" id="IPR050660">
    <property type="entry name" value="NEK_Ser/Thr_kinase"/>
</dbReference>
<name>A0AAW2XGD0_9LAMI</name>
<feature type="region of interest" description="Disordered" evidence="7">
    <location>
        <begin position="505"/>
        <end position="599"/>
    </location>
</feature>
<feature type="compositionally biased region" description="Polar residues" evidence="7">
    <location>
        <begin position="564"/>
        <end position="575"/>
    </location>
</feature>
<dbReference type="InterPro" id="IPR000719">
    <property type="entry name" value="Prot_kinase_dom"/>
</dbReference>
<comment type="similarity">
    <text evidence="1">Belongs to the protein kinase superfamily. NEK Ser/Thr protein kinase family. NIMA subfamily.</text>
</comment>
<feature type="domain" description="Protein kinase" evidence="8">
    <location>
        <begin position="27"/>
        <end position="281"/>
    </location>
</feature>
<dbReference type="InterPro" id="IPR017441">
    <property type="entry name" value="Protein_kinase_ATP_BS"/>
</dbReference>
<dbReference type="InterPro" id="IPR011009">
    <property type="entry name" value="Kinase-like_dom_sf"/>
</dbReference>
<protein>
    <submittedName>
        <fullName evidence="9">Serine/threonine-protein kinase Nek6</fullName>
    </submittedName>
</protein>
<organism evidence="9">
    <name type="scientific">Sesamum latifolium</name>
    <dbReference type="NCBI Taxonomy" id="2727402"/>
    <lineage>
        <taxon>Eukaryota</taxon>
        <taxon>Viridiplantae</taxon>
        <taxon>Streptophyta</taxon>
        <taxon>Embryophyta</taxon>
        <taxon>Tracheophyta</taxon>
        <taxon>Spermatophyta</taxon>
        <taxon>Magnoliopsida</taxon>
        <taxon>eudicotyledons</taxon>
        <taxon>Gunneridae</taxon>
        <taxon>Pentapetalae</taxon>
        <taxon>asterids</taxon>
        <taxon>lamiids</taxon>
        <taxon>Lamiales</taxon>
        <taxon>Pedaliaceae</taxon>
        <taxon>Sesamum</taxon>
    </lineage>
</organism>
<comment type="caution">
    <text evidence="9">The sequence shown here is derived from an EMBL/GenBank/DDBJ whole genome shotgun (WGS) entry which is preliminary data.</text>
</comment>
<feature type="compositionally biased region" description="Basic and acidic residues" evidence="7">
    <location>
        <begin position="397"/>
        <end position="412"/>
    </location>
</feature>
<sequence>MTHVKILGLKGLMETENGDSKSKMEDYAVIEQIGRGAFGATFLVLHKPQNKKYVLKKIRLSKQTEKFKRTAYQEMNLIAKLRHPYILEYKDAWVDKGSCICIVTDYCGVRNISEIMRKTRGGYFPEEKLCKWLTQLLLAIDYLHSNRVLHRDIKLSNIFLTKENDILLGDFGLAKLLNEEGLASSVVGTPNYICPELLADTPYGYKSDIWSLGCCIFEIAAHHQAFRAPDMAGLINKINRSLISPLPIVYSSTLKQIMKSMLRKSPEHRPTAAELLRHPHLQPFLLRCHNPSTVFLPVKSPSPKNTNEKTRKPSPGTSGGSKDSKEREMKPKQRDLLPLFEENTDALYPSLLDDDISIEEQLETKRVDRTSYLGEMSHDSEDSKSGDTSETTACNGDGRENYDSSSPKERLNAMDASTLPLSAQPEEQDKYFPKHVAKLENPDLESQNTVDAEPLCSPCVAEETEIKSKDTTLQTCSETGTPGTTCSSNFVSLFDENVALINDKVRSEVDAEPRSSLSVEENTGECSGPAPDAEDPENCPDKDTVKTKEEVASEPMQTEKEETQLMNQATTNNRSSDTEAAADSDENKGEPEIPGRQRADALESLLELCARLLKQDKYDELSGVLKPFSDDTVSSRETAIWLTKSLMNAQKFAKES</sequence>
<evidence type="ECO:0000256" key="2">
    <source>
        <dbReference type="ARBA" id="ARBA00022679"/>
    </source>
</evidence>
<evidence type="ECO:0000256" key="1">
    <source>
        <dbReference type="ARBA" id="ARBA00010886"/>
    </source>
</evidence>
<dbReference type="Pfam" id="PF00069">
    <property type="entry name" value="Pkinase"/>
    <property type="match status" value="1"/>
</dbReference>
<dbReference type="GO" id="GO:0007017">
    <property type="term" value="P:microtubule-based process"/>
    <property type="evidence" value="ECO:0007669"/>
    <property type="project" value="TreeGrafter"/>
</dbReference>
<evidence type="ECO:0000256" key="4">
    <source>
        <dbReference type="ARBA" id="ARBA00022777"/>
    </source>
</evidence>
<gene>
    <name evidence="9" type="ORF">Slati_1284800</name>
</gene>
<feature type="compositionally biased region" description="Basic and acidic residues" evidence="7">
    <location>
        <begin position="322"/>
        <end position="335"/>
    </location>
</feature>
<dbReference type="SMART" id="SM00220">
    <property type="entry name" value="S_TKc"/>
    <property type="match status" value="1"/>
</dbReference>
<accession>A0AAW2XGD0</accession>
<dbReference type="Gene3D" id="1.10.510.10">
    <property type="entry name" value="Transferase(Phosphotransferase) domain 1"/>
    <property type="match status" value="1"/>
</dbReference>
<feature type="compositionally biased region" description="Polar residues" evidence="7">
    <location>
        <begin position="515"/>
        <end position="525"/>
    </location>
</feature>
<keyword evidence="5 6" id="KW-0067">ATP-binding</keyword>
<dbReference type="Gene3D" id="3.30.200.20">
    <property type="entry name" value="Phosphorylase Kinase, domain 1"/>
    <property type="match status" value="1"/>
</dbReference>
<reference evidence="9" key="1">
    <citation type="submission" date="2020-06" db="EMBL/GenBank/DDBJ databases">
        <authorList>
            <person name="Li T."/>
            <person name="Hu X."/>
            <person name="Zhang T."/>
            <person name="Song X."/>
            <person name="Zhang H."/>
            <person name="Dai N."/>
            <person name="Sheng W."/>
            <person name="Hou X."/>
            <person name="Wei L."/>
        </authorList>
    </citation>
    <scope>NUCLEOTIDE SEQUENCE</scope>
    <source>
        <strain evidence="9">KEN1</strain>
        <tissue evidence="9">Leaf</tissue>
    </source>
</reference>
<dbReference type="AlphaFoldDB" id="A0AAW2XGD0"/>
<dbReference type="PANTHER" id="PTHR43671:SF63">
    <property type="entry name" value="SERINE_THREONINE-PROTEIN KINASE NEK6 ISOFORM X1"/>
    <property type="match status" value="1"/>
</dbReference>
<feature type="binding site" evidence="6">
    <location>
        <position position="56"/>
    </location>
    <ligand>
        <name>ATP</name>
        <dbReference type="ChEBI" id="CHEBI:30616"/>
    </ligand>
</feature>
<feature type="region of interest" description="Disordered" evidence="7">
    <location>
        <begin position="367"/>
        <end position="422"/>
    </location>
</feature>
<reference evidence="9" key="2">
    <citation type="journal article" date="2024" name="Plant">
        <title>Genomic evolution and insights into agronomic trait innovations of Sesamum species.</title>
        <authorList>
            <person name="Miao H."/>
            <person name="Wang L."/>
            <person name="Qu L."/>
            <person name="Liu H."/>
            <person name="Sun Y."/>
            <person name="Le M."/>
            <person name="Wang Q."/>
            <person name="Wei S."/>
            <person name="Zheng Y."/>
            <person name="Lin W."/>
            <person name="Duan Y."/>
            <person name="Cao H."/>
            <person name="Xiong S."/>
            <person name="Wang X."/>
            <person name="Wei L."/>
            <person name="Li C."/>
            <person name="Ma Q."/>
            <person name="Ju M."/>
            <person name="Zhao R."/>
            <person name="Li G."/>
            <person name="Mu C."/>
            <person name="Tian Q."/>
            <person name="Mei H."/>
            <person name="Zhang T."/>
            <person name="Gao T."/>
            <person name="Zhang H."/>
        </authorList>
    </citation>
    <scope>NUCLEOTIDE SEQUENCE</scope>
    <source>
        <strain evidence="9">KEN1</strain>
    </source>
</reference>
<keyword evidence="4 9" id="KW-0418">Kinase</keyword>
<proteinExistence type="inferred from homology"/>
<feature type="compositionally biased region" description="Basic and acidic residues" evidence="7">
    <location>
        <begin position="376"/>
        <end position="387"/>
    </location>
</feature>
<dbReference type="GO" id="GO:0055028">
    <property type="term" value="C:cortical microtubule"/>
    <property type="evidence" value="ECO:0007669"/>
    <property type="project" value="TreeGrafter"/>
</dbReference>
<feature type="compositionally biased region" description="Basic and acidic residues" evidence="7">
    <location>
        <begin position="539"/>
        <end position="563"/>
    </location>
</feature>
<feature type="region of interest" description="Disordered" evidence="7">
    <location>
        <begin position="296"/>
        <end position="340"/>
    </location>
</feature>
<keyword evidence="2" id="KW-0808">Transferase</keyword>
<evidence type="ECO:0000256" key="3">
    <source>
        <dbReference type="ARBA" id="ARBA00022741"/>
    </source>
</evidence>
<evidence type="ECO:0000313" key="9">
    <source>
        <dbReference type="EMBL" id="KAL0453067.1"/>
    </source>
</evidence>
<dbReference type="GO" id="GO:0005524">
    <property type="term" value="F:ATP binding"/>
    <property type="evidence" value="ECO:0007669"/>
    <property type="project" value="UniProtKB-UniRule"/>
</dbReference>
<keyword evidence="3 6" id="KW-0547">Nucleotide-binding</keyword>
<dbReference type="PANTHER" id="PTHR43671">
    <property type="entry name" value="SERINE/THREONINE-PROTEIN KINASE NEK"/>
    <property type="match status" value="1"/>
</dbReference>
<evidence type="ECO:0000256" key="6">
    <source>
        <dbReference type="PROSITE-ProRule" id="PRU10141"/>
    </source>
</evidence>
<dbReference type="GO" id="GO:0004674">
    <property type="term" value="F:protein serine/threonine kinase activity"/>
    <property type="evidence" value="ECO:0007669"/>
    <property type="project" value="TreeGrafter"/>
</dbReference>
<feature type="compositionally biased region" description="Basic and acidic residues" evidence="7">
    <location>
        <begin position="585"/>
        <end position="599"/>
    </location>
</feature>
<dbReference type="PROSITE" id="PS50011">
    <property type="entry name" value="PROTEIN_KINASE_DOM"/>
    <property type="match status" value="1"/>
</dbReference>
<dbReference type="EMBL" id="JACGWN010000004">
    <property type="protein sequence ID" value="KAL0453067.1"/>
    <property type="molecule type" value="Genomic_DNA"/>
</dbReference>
<dbReference type="SUPFAM" id="SSF56112">
    <property type="entry name" value="Protein kinase-like (PK-like)"/>
    <property type="match status" value="1"/>
</dbReference>
<dbReference type="InterPro" id="IPR008271">
    <property type="entry name" value="Ser/Thr_kinase_AS"/>
</dbReference>
<evidence type="ECO:0000256" key="7">
    <source>
        <dbReference type="SAM" id="MobiDB-lite"/>
    </source>
</evidence>
<evidence type="ECO:0000259" key="8">
    <source>
        <dbReference type="PROSITE" id="PS50011"/>
    </source>
</evidence>
<dbReference type="PROSITE" id="PS00108">
    <property type="entry name" value="PROTEIN_KINASE_ST"/>
    <property type="match status" value="1"/>
</dbReference>